<sequence>GTTTTLAVDDTVGYKKKPPRKGRPD</sequence>
<accession>A0A0F8VR42</accession>
<comment type="caution">
    <text evidence="2">The sequence shown here is derived from an EMBL/GenBank/DDBJ whole genome shotgun (WGS) entry which is preliminary data.</text>
</comment>
<evidence type="ECO:0000256" key="1">
    <source>
        <dbReference type="SAM" id="MobiDB-lite"/>
    </source>
</evidence>
<gene>
    <name evidence="2" type="ORF">LCGC14_3161580</name>
</gene>
<feature type="region of interest" description="Disordered" evidence="1">
    <location>
        <begin position="1"/>
        <end position="25"/>
    </location>
</feature>
<feature type="non-terminal residue" evidence="2">
    <location>
        <position position="1"/>
    </location>
</feature>
<evidence type="ECO:0000313" key="2">
    <source>
        <dbReference type="EMBL" id="KKK46802.1"/>
    </source>
</evidence>
<dbReference type="EMBL" id="LAZR01069898">
    <property type="protein sequence ID" value="KKK46802.1"/>
    <property type="molecule type" value="Genomic_DNA"/>
</dbReference>
<name>A0A0F8VR42_9ZZZZ</name>
<reference evidence="2" key="1">
    <citation type="journal article" date="2015" name="Nature">
        <title>Complex archaea that bridge the gap between prokaryotes and eukaryotes.</title>
        <authorList>
            <person name="Spang A."/>
            <person name="Saw J.H."/>
            <person name="Jorgensen S.L."/>
            <person name="Zaremba-Niedzwiedzka K."/>
            <person name="Martijn J."/>
            <person name="Lind A.E."/>
            <person name="van Eijk R."/>
            <person name="Schleper C."/>
            <person name="Guy L."/>
            <person name="Ettema T.J."/>
        </authorList>
    </citation>
    <scope>NUCLEOTIDE SEQUENCE</scope>
</reference>
<proteinExistence type="predicted"/>
<dbReference type="AlphaFoldDB" id="A0A0F8VR42"/>
<organism evidence="2">
    <name type="scientific">marine sediment metagenome</name>
    <dbReference type="NCBI Taxonomy" id="412755"/>
    <lineage>
        <taxon>unclassified sequences</taxon>
        <taxon>metagenomes</taxon>
        <taxon>ecological metagenomes</taxon>
    </lineage>
</organism>
<feature type="compositionally biased region" description="Basic residues" evidence="1">
    <location>
        <begin position="14"/>
        <end position="25"/>
    </location>
</feature>
<protein>
    <submittedName>
        <fullName evidence="2">Uncharacterized protein</fullName>
    </submittedName>
</protein>